<comment type="caution">
    <text evidence="2">The sequence shown here is derived from an EMBL/GenBank/DDBJ whole genome shotgun (WGS) entry which is preliminary data.</text>
</comment>
<keyword evidence="3" id="KW-1185">Reference proteome</keyword>
<organism evidence="2 3">
    <name type="scientific">Pseudorhizobium halotolerans</name>
    <dbReference type="NCBI Taxonomy" id="1233081"/>
    <lineage>
        <taxon>Bacteria</taxon>
        <taxon>Pseudomonadati</taxon>
        <taxon>Pseudomonadota</taxon>
        <taxon>Alphaproteobacteria</taxon>
        <taxon>Hyphomicrobiales</taxon>
        <taxon>Rhizobiaceae</taxon>
        <taxon>Rhizobium/Agrobacterium group</taxon>
        <taxon>Pseudorhizobium</taxon>
    </lineage>
</organism>
<reference evidence="2 3" key="1">
    <citation type="submission" date="2020-11" db="EMBL/GenBank/DDBJ databases">
        <authorList>
            <person name="Lassalle F."/>
        </authorList>
    </citation>
    <scope>NUCLEOTIDE SEQUENCE [LARGE SCALE GENOMIC DNA]</scope>
    <source>
        <strain evidence="2 3">AB21</strain>
    </source>
</reference>
<name>A0ABM8PZ83_9HYPH</name>
<accession>A0ABM8PZ83</accession>
<proteinExistence type="predicted"/>
<dbReference type="Proteomes" id="UP000601041">
    <property type="component" value="Unassembled WGS sequence"/>
</dbReference>
<gene>
    <name evidence="2" type="ORF">RHAB21_00819</name>
</gene>
<keyword evidence="1" id="KW-1133">Transmembrane helix</keyword>
<dbReference type="EMBL" id="CABFWE030000016">
    <property type="protein sequence ID" value="CAD7055909.1"/>
    <property type="molecule type" value="Genomic_DNA"/>
</dbReference>
<keyword evidence="1" id="KW-0812">Transmembrane</keyword>
<evidence type="ECO:0000313" key="3">
    <source>
        <dbReference type="Proteomes" id="UP000601041"/>
    </source>
</evidence>
<protein>
    <submittedName>
        <fullName evidence="2">Uncharacterized protein</fullName>
    </submittedName>
</protein>
<feature type="transmembrane region" description="Helical" evidence="1">
    <location>
        <begin position="30"/>
        <end position="47"/>
    </location>
</feature>
<dbReference type="RefSeq" id="WP_142589936.1">
    <property type="nucleotide sequence ID" value="NZ_CABFWE030000016.1"/>
</dbReference>
<keyword evidence="1" id="KW-0472">Membrane</keyword>
<evidence type="ECO:0000313" key="2">
    <source>
        <dbReference type="EMBL" id="CAD7055909.1"/>
    </source>
</evidence>
<evidence type="ECO:0000256" key="1">
    <source>
        <dbReference type="SAM" id="Phobius"/>
    </source>
</evidence>
<sequence length="498" mass="55260">MKQSLQRALHLAVGFTSEVAAEIRRHVVKLTVGIISVGLVLLLGPVWTEVKRAWTNIDNISTDRALALARQVVGARVQIAIPFRNVGNPNQLIATWVTSDAARHDPCITSLDDDEDELPFYDEQACPWGSGTAQAILLVGNGDTYQEYPTGTYAFNIASPPPEVGEAFSAADYHEYFGVTDWNGDGIMEILSIAAHAGPSVPIHVYRVTLFDTGTYKSVQLEVQSDRNRTIQKLRPTEAENASRAWLNDRWREFLKYYSSEECERDLSGKLTCILIKDEWDSPLSQENEQIFVLAGKLHQNWLEQNGSTFSIGKIKLNFLPGEIAETEENGYCEIEDGDVSFVNAFKGPLFVVDRKKKLSSALYVIDGGHYREIPNVIVGREYVWLSLAQHDDLIAIRKATYETVLVDVAEWADGIPANAVPTFEAQEDEDTDDESPEVSGFPASYRTVKDVPISTVVLEDGSLTLNGEPLSLSIDDVKINSAIEFEDAAQCYSAEYP</sequence>